<dbReference type="InterPro" id="IPR050131">
    <property type="entry name" value="Peptidase_S8_subtilisin-like"/>
</dbReference>
<dbReference type="GO" id="GO:0006508">
    <property type="term" value="P:proteolysis"/>
    <property type="evidence" value="ECO:0007669"/>
    <property type="project" value="UniProtKB-KW"/>
</dbReference>
<keyword evidence="3 6" id="KW-0378">Hydrolase</keyword>
<dbReference type="KEGG" id="vgu:HYG85_15950"/>
<feature type="active site" description="Charge relay system" evidence="6">
    <location>
        <position position="1104"/>
    </location>
</feature>
<feature type="active site" description="Charge relay system" evidence="6">
    <location>
        <position position="780"/>
    </location>
</feature>
<dbReference type="Proteomes" id="UP000677305">
    <property type="component" value="Chromosome"/>
</dbReference>
<name>A0A8J8MCK7_9FIRM</name>
<dbReference type="InterPro" id="IPR041365">
    <property type="entry name" value="CspB_prodomain"/>
</dbReference>
<dbReference type="InterPro" id="IPR000209">
    <property type="entry name" value="Peptidase_S8/S53_dom"/>
</dbReference>
<dbReference type="AlphaFoldDB" id="A0A8J8MCK7"/>
<evidence type="ECO:0000313" key="10">
    <source>
        <dbReference type="Proteomes" id="UP000677305"/>
    </source>
</evidence>
<dbReference type="InterPro" id="IPR022398">
    <property type="entry name" value="Peptidase_S8_His-AS"/>
</dbReference>
<protein>
    <submittedName>
        <fullName evidence="9">S8 family peptidase</fullName>
    </submittedName>
</protein>
<dbReference type="Gene3D" id="2.60.120.1290">
    <property type="match status" value="2"/>
</dbReference>
<organism evidence="9 10">
    <name type="scientific">Vallitalea guaymasensis</name>
    <dbReference type="NCBI Taxonomy" id="1185412"/>
    <lineage>
        <taxon>Bacteria</taxon>
        <taxon>Bacillati</taxon>
        <taxon>Bacillota</taxon>
        <taxon>Clostridia</taxon>
        <taxon>Lachnospirales</taxon>
        <taxon>Vallitaleaceae</taxon>
        <taxon>Vallitalea</taxon>
    </lineage>
</organism>
<dbReference type="PROSITE" id="PS00138">
    <property type="entry name" value="SUBTILASE_SER"/>
    <property type="match status" value="1"/>
</dbReference>
<feature type="domain" description="Peptidase S8/S53" evidence="7">
    <location>
        <begin position="122"/>
        <end position="308"/>
    </location>
</feature>
<proteinExistence type="inferred from homology"/>
<keyword evidence="4 6" id="KW-0720">Serine protease</keyword>
<reference evidence="9 10" key="1">
    <citation type="submission" date="2020-07" db="EMBL/GenBank/DDBJ databases">
        <title>Vallitalea guaymasensis genome.</title>
        <authorList>
            <person name="Postec A."/>
        </authorList>
    </citation>
    <scope>NUCLEOTIDE SEQUENCE [LARGE SCALE GENOMIC DNA]</scope>
    <source>
        <strain evidence="9 10">Ra1766G1</strain>
    </source>
</reference>
<evidence type="ECO:0000256" key="5">
    <source>
        <dbReference type="PIRSR" id="PIRSR615500-1"/>
    </source>
</evidence>
<evidence type="ECO:0000256" key="1">
    <source>
        <dbReference type="ARBA" id="ARBA00011073"/>
    </source>
</evidence>
<dbReference type="Gene3D" id="3.30.70.2980">
    <property type="match status" value="1"/>
</dbReference>
<gene>
    <name evidence="9" type="ORF">HYG85_15950</name>
</gene>
<evidence type="ECO:0000256" key="3">
    <source>
        <dbReference type="ARBA" id="ARBA00022801"/>
    </source>
</evidence>
<dbReference type="InterPro" id="IPR015500">
    <property type="entry name" value="Peptidase_S8_subtilisin-rel"/>
</dbReference>
<dbReference type="InterPro" id="IPR034045">
    <property type="entry name" value="Pep_S8_CspA-like"/>
</dbReference>
<evidence type="ECO:0000313" key="9">
    <source>
        <dbReference type="EMBL" id="QUH30313.1"/>
    </source>
</evidence>
<dbReference type="RefSeq" id="WP_212690489.1">
    <property type="nucleotide sequence ID" value="NZ_CP058561.1"/>
</dbReference>
<dbReference type="Pfam" id="PF18425">
    <property type="entry name" value="CspB_prodomain"/>
    <property type="match status" value="1"/>
</dbReference>
<keyword evidence="2 6" id="KW-0645">Protease</keyword>
<feature type="domain" description="Peptidase S8/S53" evidence="7">
    <location>
        <begin position="704"/>
        <end position="839"/>
    </location>
</feature>
<sequence>MDNNQKVDDRLNLAVDLTSAERQYTTNLNVGYDEEANTWELIVKYNGNIGDIPTIIALTEDIEQLTMDYAIVTIKQENIDQFASFPEIEYVEKPSSLYFNLDTSLRDACITSVQNVFPRLKGNGVLLGIIDSGIDYSHPDFRNEDGTTRIVTLWDQSIQGSPPEGFSAGTEYTAEQINEALSKNNRFEMLEVVPSDDFLGHGTHVAGIAGGNGRASNGQFIGVAPEAEYIIVKLGRRGQESFPSTTEIMRALVYVTRKAEELGKPISINLSFGNNYGPHDGKSLFETFIDSIASEWKNVISVGSGNEGSTALHTSGTLDEGDEEIVEIAVFTGEPNITIQLWKAYSDAINVSIQAPNGVSSGFISPTLGKQQFNLDGTRVLLYYGEPSPFNLDQQTYIELIPQTGDYVTEGVWKITLQADTIVSGNYDMWLPGSVGKDTKFLRPTIDTTLTMPSTATKVITVGAYDSSTGSLAPFSGRGYTRRSNTITVKPDLVAPGVNIVAAYPGGGYDSLSGTSMATPFVTGSAALLMEWGIVKGNDPYLYGEKVKSYLQRSARRNEELFDYPNNLWGYGTLCLANAFRGLGGVEIAESKDRIEEIRERIREGSDPEVCKQAVISEEYFDLLIEYESIEDIYERYNPECIQILDDQYAVVHIFIGGNDGCRGIIDRVNLSDIPHCFGPYAISALEDAGILTFHNQPYVPLRGGGVMIGIIDSGVDYTDSIFKYEDNTTKIKAIWDQTIQGSPPEGFIYGTEFTEEQINEALQAEDPLTIVPSVDETGHGTFLAGMSAGREDRANNFVGAAPDASIVVVKLKEAKRCLKDFYLIGDNLNSVYQNTDVIFAAKYIRELSVKLQMPLSMIIGVGSNQGAHDGSSITESYLQSIARRIGNTVTVAVGNESNLAHHYRGQFEEDDEFKNVEIKVPPNEPGFTFNIWSNAPDKISISITSPTGEFIDRIPATLAKKEEIKFLLERTTIYIEYQLSEGRTGDEVIFVRMEEPTEGIWTITVYGDLIVNGRIDVWLPRKDWVRDETQFLLPDPFTTITDPSSSIGLLSVGAYNHRSGSLYLSSGRGLTRDDVLKPDLVAPGVGVVGPMPDDTYGPMTGTSISAAITGGAAALLLEWGIIKGNDPTMDTGKVRNYLIRGAKRKRSIKYPNSEWGYGELDLLGAFQAIRGSK</sequence>
<keyword evidence="10" id="KW-1185">Reference proteome</keyword>
<evidence type="ECO:0000259" key="8">
    <source>
        <dbReference type="Pfam" id="PF18425"/>
    </source>
</evidence>
<evidence type="ECO:0000256" key="4">
    <source>
        <dbReference type="ARBA" id="ARBA00022825"/>
    </source>
</evidence>
<dbReference type="Gene3D" id="3.40.50.200">
    <property type="entry name" value="Peptidase S8/S53 domain"/>
    <property type="match status" value="2"/>
</dbReference>
<feature type="active site" description="Charge relay system" evidence="6">
    <location>
        <position position="713"/>
    </location>
</feature>
<dbReference type="PROSITE" id="PS00137">
    <property type="entry name" value="SUBTILASE_HIS"/>
    <property type="match status" value="1"/>
</dbReference>
<evidence type="ECO:0000259" key="7">
    <source>
        <dbReference type="Pfam" id="PF00082"/>
    </source>
</evidence>
<dbReference type="PANTHER" id="PTHR43806:SF11">
    <property type="entry name" value="CEREVISIN-RELATED"/>
    <property type="match status" value="1"/>
</dbReference>
<dbReference type="GO" id="GO:0004252">
    <property type="term" value="F:serine-type endopeptidase activity"/>
    <property type="evidence" value="ECO:0007669"/>
    <property type="project" value="UniProtKB-UniRule"/>
</dbReference>
<dbReference type="CDD" id="cd07478">
    <property type="entry name" value="Peptidases_S8_CspA-like"/>
    <property type="match status" value="2"/>
</dbReference>
<dbReference type="PROSITE" id="PS51892">
    <property type="entry name" value="SUBTILASE"/>
    <property type="match status" value="2"/>
</dbReference>
<accession>A0A8J8MCK7</accession>
<feature type="domain" description="Csp protease B prodomain" evidence="8">
    <location>
        <begin position="5"/>
        <end position="94"/>
    </location>
</feature>
<dbReference type="PANTHER" id="PTHR43806">
    <property type="entry name" value="PEPTIDASE S8"/>
    <property type="match status" value="1"/>
</dbReference>
<comment type="similarity">
    <text evidence="1 6">Belongs to the peptidase S8 family.</text>
</comment>
<feature type="active site" description="Charge relay system" evidence="5 6">
    <location>
        <position position="131"/>
    </location>
</feature>
<dbReference type="SUPFAM" id="SSF52743">
    <property type="entry name" value="Subtilisin-like"/>
    <property type="match status" value="2"/>
</dbReference>
<feature type="active site" description="Charge relay system" evidence="5 6">
    <location>
        <position position="516"/>
    </location>
</feature>
<feature type="domain" description="Peptidase S8/S53" evidence="7">
    <location>
        <begin position="447"/>
        <end position="572"/>
    </location>
</feature>
<dbReference type="InterPro" id="IPR023828">
    <property type="entry name" value="Peptidase_S8_Ser-AS"/>
</dbReference>
<dbReference type="PRINTS" id="PR00723">
    <property type="entry name" value="SUBTILISIN"/>
</dbReference>
<evidence type="ECO:0000256" key="2">
    <source>
        <dbReference type="ARBA" id="ARBA00022670"/>
    </source>
</evidence>
<feature type="active site" description="Charge relay system" evidence="5 6">
    <location>
        <position position="201"/>
    </location>
</feature>
<dbReference type="Pfam" id="PF00082">
    <property type="entry name" value="Peptidase_S8"/>
    <property type="match status" value="4"/>
</dbReference>
<feature type="domain" description="Peptidase S8/S53" evidence="7">
    <location>
        <begin position="1039"/>
        <end position="1159"/>
    </location>
</feature>
<dbReference type="EMBL" id="CP058561">
    <property type="protein sequence ID" value="QUH30313.1"/>
    <property type="molecule type" value="Genomic_DNA"/>
</dbReference>
<dbReference type="InterPro" id="IPR036852">
    <property type="entry name" value="Peptidase_S8/S53_dom_sf"/>
</dbReference>
<evidence type="ECO:0000256" key="6">
    <source>
        <dbReference type="PROSITE-ProRule" id="PRU01240"/>
    </source>
</evidence>